<dbReference type="InterPro" id="IPR036691">
    <property type="entry name" value="Endo/exonu/phosph_ase_sf"/>
</dbReference>
<keyword evidence="3" id="KW-1185">Reference proteome</keyword>
<comment type="caution">
    <text evidence="2">The sequence shown here is derived from an EMBL/GenBank/DDBJ whole genome shotgun (WGS) entry which is preliminary data.</text>
</comment>
<dbReference type="Gene3D" id="3.60.10.10">
    <property type="entry name" value="Endonuclease/exonuclease/phosphatase"/>
    <property type="match status" value="1"/>
</dbReference>
<dbReference type="AlphaFoldDB" id="A0AAE1KDR5"/>
<dbReference type="EMBL" id="JAWXYG010000005">
    <property type="protein sequence ID" value="KAK4270935.1"/>
    <property type="molecule type" value="Genomic_DNA"/>
</dbReference>
<accession>A0AAE1KDR5</accession>
<sequence>MNYMIWNSRGTGAPSFPALIRDLKKHYQLNFMAILKTRCTHQLARTRAQLMGFPNMEIVDCEGYSGGIWCLWDDNIGAVTLVERNFQFLHFLITSSTGSSWHLTVIYASPNCNTRQVLWENLSRIALSIQGAWLIGGDLNVTLLHCERCSNASSSTSPDRDLLRWVEMQDMIDIGFVGPEFTWQRGNSEARLDRMLANEEWVAMFPNALVTHMPFFKSDHRSLLVRLSSKRDMSKPNRPFRFIAAWVLHDNFDDFVHQSWNQDVPWIQNISHFADACFLWNKEVFKHTDARKKRLLRRLDGINRVVAQIGMIPKYADLQLSL</sequence>
<evidence type="ECO:0000313" key="3">
    <source>
        <dbReference type="Proteomes" id="UP001293593"/>
    </source>
</evidence>
<name>A0AAE1KDR5_9FABA</name>
<organism evidence="2 3">
    <name type="scientific">Acacia crassicarpa</name>
    <name type="common">northern wattle</name>
    <dbReference type="NCBI Taxonomy" id="499986"/>
    <lineage>
        <taxon>Eukaryota</taxon>
        <taxon>Viridiplantae</taxon>
        <taxon>Streptophyta</taxon>
        <taxon>Embryophyta</taxon>
        <taxon>Tracheophyta</taxon>
        <taxon>Spermatophyta</taxon>
        <taxon>Magnoliopsida</taxon>
        <taxon>eudicotyledons</taxon>
        <taxon>Gunneridae</taxon>
        <taxon>Pentapetalae</taxon>
        <taxon>rosids</taxon>
        <taxon>fabids</taxon>
        <taxon>Fabales</taxon>
        <taxon>Fabaceae</taxon>
        <taxon>Caesalpinioideae</taxon>
        <taxon>mimosoid clade</taxon>
        <taxon>Acacieae</taxon>
        <taxon>Acacia</taxon>
    </lineage>
</organism>
<proteinExistence type="predicted"/>
<feature type="domain" description="Endonuclease/exonuclease/phosphatase" evidence="1">
    <location>
        <begin position="86"/>
        <end position="220"/>
    </location>
</feature>
<dbReference type="Proteomes" id="UP001293593">
    <property type="component" value="Unassembled WGS sequence"/>
</dbReference>
<dbReference type="PANTHER" id="PTHR33710:SF77">
    <property type="entry name" value="DNASE I-LIKE SUPERFAMILY PROTEIN"/>
    <property type="match status" value="1"/>
</dbReference>
<dbReference type="InterPro" id="IPR005135">
    <property type="entry name" value="Endo/exonuclease/phosphatase"/>
</dbReference>
<evidence type="ECO:0000313" key="2">
    <source>
        <dbReference type="EMBL" id="KAK4270935.1"/>
    </source>
</evidence>
<evidence type="ECO:0000259" key="1">
    <source>
        <dbReference type="Pfam" id="PF03372"/>
    </source>
</evidence>
<dbReference type="PANTHER" id="PTHR33710">
    <property type="entry name" value="BNAC02G09200D PROTEIN"/>
    <property type="match status" value="1"/>
</dbReference>
<dbReference type="Pfam" id="PF03372">
    <property type="entry name" value="Exo_endo_phos"/>
    <property type="match status" value="1"/>
</dbReference>
<gene>
    <name evidence="2" type="ORF">QN277_019699</name>
</gene>
<dbReference type="SUPFAM" id="SSF56219">
    <property type="entry name" value="DNase I-like"/>
    <property type="match status" value="1"/>
</dbReference>
<protein>
    <recommendedName>
        <fullName evidence="1">Endonuclease/exonuclease/phosphatase domain-containing protein</fullName>
    </recommendedName>
</protein>
<reference evidence="2" key="1">
    <citation type="submission" date="2023-10" db="EMBL/GenBank/DDBJ databases">
        <title>Chromosome-level genome of the transformable northern wattle, Acacia crassicarpa.</title>
        <authorList>
            <person name="Massaro I."/>
            <person name="Sinha N.R."/>
            <person name="Poethig S."/>
            <person name="Leichty A.R."/>
        </authorList>
    </citation>
    <scope>NUCLEOTIDE SEQUENCE</scope>
    <source>
        <strain evidence="2">Acra3RX</strain>
        <tissue evidence="2">Leaf</tissue>
    </source>
</reference>